<evidence type="ECO:0000256" key="1">
    <source>
        <dbReference type="HAMAP-Rule" id="MF_02223"/>
    </source>
</evidence>
<dbReference type="PANTHER" id="PTHR42282:SF1">
    <property type="entry name" value="PANTOATE KINASE"/>
    <property type="match status" value="1"/>
</dbReference>
<dbReference type="InterPro" id="IPR006204">
    <property type="entry name" value="GHMP_kinase_N_dom"/>
</dbReference>
<keyword evidence="1" id="KW-0547">Nucleotide-binding</keyword>
<dbReference type="RefSeq" id="WP_301662609.1">
    <property type="nucleotide sequence ID" value="NZ_VCYH01000001.1"/>
</dbReference>
<comment type="function">
    <text evidence="1">Phosphorylates (R)-pantoate to form (R)-4-phosphopantoate in the CoA biosynthesis pathway.</text>
</comment>
<dbReference type="InterPro" id="IPR054946">
    <property type="entry name" value="Panto_kinase"/>
</dbReference>
<protein>
    <recommendedName>
        <fullName evidence="1">Pantoate kinase</fullName>
        <shortName evidence="1">PoK</shortName>
        <ecNumber evidence="1">2.7.1.169</ecNumber>
    </recommendedName>
</protein>
<dbReference type="SUPFAM" id="SSF54211">
    <property type="entry name" value="Ribosomal protein S5 domain 2-like"/>
    <property type="match status" value="1"/>
</dbReference>
<keyword evidence="1" id="KW-0067">ATP-binding</keyword>
<comment type="caution">
    <text evidence="3">The sequence shown here is derived from an EMBL/GenBank/DDBJ whole genome shotgun (WGS) entry which is preliminary data.</text>
</comment>
<dbReference type="Pfam" id="PF00288">
    <property type="entry name" value="GHMP_kinases_N"/>
    <property type="match status" value="1"/>
</dbReference>
<reference evidence="3" key="1">
    <citation type="submission" date="2019-05" db="EMBL/GenBank/DDBJ databases">
        <title>Methanoculleus sp. FWC-SCC1, a methanogenic archaeon isolated from deep marine cold seep.</title>
        <authorList>
            <person name="Chen Y.-W."/>
            <person name="Chen S.-C."/>
            <person name="Teng N.-H."/>
            <person name="Lai M.-C."/>
        </authorList>
    </citation>
    <scope>NUCLEOTIDE SEQUENCE</scope>
    <source>
        <strain evidence="3">FWC-SCC1</strain>
    </source>
</reference>
<accession>A0ABT8M6L6</accession>
<sequence length="287" mass="29510">MGATAVAFCPGHISGYFRRIEGETYAATGSIGAGIVVHEGVRAEAACADATRVTVLRRDRSGAVIETMTGSPPIEYVLERLGVTAAITTACRLPIGAGFGMSAAALLAATTAVNSACDLALSADEVAALAHEAEVVHRTGLGDVAACRGGGIVCRKGPGIHAEIVRLIDPEAGIAAVTLRPLSTASVLASPERMQAIAAAFPEGCPGSLEEFCRLSRRFAEKSGLVSPDVRAVLDACDRQGVPASMTMLGNGVFACGDGADEALAPFGEIYRLRCAERGVRLLEEGR</sequence>
<proteinExistence type="inferred from homology"/>
<dbReference type="PIRSF" id="PIRSF016896">
    <property type="entry name" value="GHMP_arc_MJ0969"/>
    <property type="match status" value="1"/>
</dbReference>
<keyword evidence="4" id="KW-1185">Reference proteome</keyword>
<dbReference type="EMBL" id="VCYH01000001">
    <property type="protein sequence ID" value="MDN7023567.1"/>
    <property type="molecule type" value="Genomic_DNA"/>
</dbReference>
<dbReference type="PANTHER" id="PTHR42282">
    <property type="entry name" value="PANTOATE KINASE-RELATED"/>
    <property type="match status" value="1"/>
</dbReference>
<comment type="similarity">
    <text evidence="1">Belongs to the GHMP kinase family. PoK subfamily.</text>
</comment>
<dbReference type="Proteomes" id="UP001168338">
    <property type="component" value="Unassembled WGS sequence"/>
</dbReference>
<evidence type="ECO:0000313" key="4">
    <source>
        <dbReference type="Proteomes" id="UP001168338"/>
    </source>
</evidence>
<gene>
    <name evidence="3" type="ORF">FGU65_01405</name>
</gene>
<dbReference type="Gene3D" id="3.30.230.10">
    <property type="match status" value="1"/>
</dbReference>
<comment type="pathway">
    <text evidence="1">Cofactor biosynthesis; coenzyme A biosynthesis.</text>
</comment>
<comment type="catalytic activity">
    <reaction evidence="1">
        <text>(R)-pantoate + ATP = (R)-4-phosphopantoate + ADP + H(+)</text>
        <dbReference type="Rhea" id="RHEA:28246"/>
        <dbReference type="ChEBI" id="CHEBI:15378"/>
        <dbReference type="ChEBI" id="CHEBI:15980"/>
        <dbReference type="ChEBI" id="CHEBI:30616"/>
        <dbReference type="ChEBI" id="CHEBI:61294"/>
        <dbReference type="ChEBI" id="CHEBI:456216"/>
        <dbReference type="EC" id="2.7.1.169"/>
    </reaction>
</comment>
<dbReference type="InterPro" id="IPR012043">
    <property type="entry name" value="PoK"/>
</dbReference>
<keyword evidence="1 3" id="KW-0418">Kinase</keyword>
<dbReference type="EC" id="2.7.1.169" evidence="1"/>
<keyword evidence="1" id="KW-0173">Coenzyme A biosynthesis</keyword>
<dbReference type="InterPro" id="IPR020568">
    <property type="entry name" value="Ribosomal_Su5_D2-typ_SF"/>
</dbReference>
<dbReference type="NCBIfam" id="NF040725">
    <property type="entry name" value="panto_kin_Meth"/>
    <property type="match status" value="1"/>
</dbReference>
<name>A0ABT8M6L6_9EURY</name>
<keyword evidence="1" id="KW-0808">Transferase</keyword>
<dbReference type="GO" id="GO:0016301">
    <property type="term" value="F:kinase activity"/>
    <property type="evidence" value="ECO:0007669"/>
    <property type="project" value="UniProtKB-KW"/>
</dbReference>
<feature type="domain" description="GHMP kinase N-terminal" evidence="2">
    <location>
        <begin position="75"/>
        <end position="150"/>
    </location>
</feature>
<organism evidence="3 4">
    <name type="scientific">Methanoculleus frigidifontis</name>
    <dbReference type="NCBI Taxonomy" id="2584085"/>
    <lineage>
        <taxon>Archaea</taxon>
        <taxon>Methanobacteriati</taxon>
        <taxon>Methanobacteriota</taxon>
        <taxon>Stenosarchaea group</taxon>
        <taxon>Methanomicrobia</taxon>
        <taxon>Methanomicrobiales</taxon>
        <taxon>Methanomicrobiaceae</taxon>
        <taxon>Methanoculleus</taxon>
    </lineage>
</organism>
<dbReference type="InterPro" id="IPR014721">
    <property type="entry name" value="Ribsml_uS5_D2-typ_fold_subgr"/>
</dbReference>
<evidence type="ECO:0000259" key="2">
    <source>
        <dbReference type="Pfam" id="PF00288"/>
    </source>
</evidence>
<dbReference type="HAMAP" id="MF_02223">
    <property type="entry name" value="Pantoate_kinase"/>
    <property type="match status" value="1"/>
</dbReference>
<evidence type="ECO:0000313" key="3">
    <source>
        <dbReference type="EMBL" id="MDN7023567.1"/>
    </source>
</evidence>